<protein>
    <recommendedName>
        <fullName evidence="8">Geranylgeranylglyceryl phosphate synthase</fullName>
        <shortName evidence="8">GGGP synthase</shortName>
        <shortName evidence="8">GGGPS</shortName>
        <ecNumber evidence="8">2.5.1.41</ecNumber>
    </recommendedName>
    <alternativeName>
        <fullName evidence="8">(S)-3-O-geranylgeranylglyceryl phosphate synthase</fullName>
    </alternativeName>
    <alternativeName>
        <fullName evidence="8">Phosphoglycerol geranylgeranyltransferase</fullName>
    </alternativeName>
</protein>
<evidence type="ECO:0000256" key="6">
    <source>
        <dbReference type="ARBA" id="ARBA00023209"/>
    </source>
</evidence>
<dbReference type="GO" id="GO:0047294">
    <property type="term" value="F:phosphoglycerol geranylgeranyltransferase activity"/>
    <property type="evidence" value="ECO:0007669"/>
    <property type="project" value="UniProtKB-UniRule"/>
</dbReference>
<accession>A0A9J6ZQE2</accession>
<evidence type="ECO:0000256" key="3">
    <source>
        <dbReference type="ARBA" id="ARBA00022723"/>
    </source>
</evidence>
<reference evidence="9" key="2">
    <citation type="submission" date="2022-06" db="EMBL/GenBank/DDBJ databases">
        <title>Xiashengella guii gen. nov. sp. nov., a bacterium isolated form anaerobic digestion tank.</title>
        <authorList>
            <person name="Huang H."/>
        </authorList>
    </citation>
    <scope>NUCLEOTIDE SEQUENCE</scope>
    <source>
        <strain evidence="9">Ai-910</strain>
    </source>
</reference>
<dbReference type="GO" id="GO:0046474">
    <property type="term" value="P:glycerophospholipid biosynthetic process"/>
    <property type="evidence" value="ECO:0007669"/>
    <property type="project" value="UniProtKB-UniRule"/>
</dbReference>
<keyword evidence="6 8" id="KW-0594">Phospholipid biosynthesis</keyword>
<keyword evidence="5 8" id="KW-0443">Lipid metabolism</keyword>
<dbReference type="RefSeq" id="WP_250724276.1">
    <property type="nucleotide sequence ID" value="NZ_CP098400.1"/>
</dbReference>
<feature type="binding site" evidence="8">
    <location>
        <begin position="223"/>
        <end position="224"/>
    </location>
    <ligand>
        <name>sn-glycerol 1-phosphate</name>
        <dbReference type="ChEBI" id="CHEBI:57685"/>
    </ligand>
</feature>
<dbReference type="HAMAP" id="MF_00112">
    <property type="entry name" value="GGGP_HepGP_synthase"/>
    <property type="match status" value="1"/>
</dbReference>
<dbReference type="EMBL" id="CP098400">
    <property type="protein sequence ID" value="URW80156.1"/>
    <property type="molecule type" value="Genomic_DNA"/>
</dbReference>
<gene>
    <name evidence="9" type="ORF">M9189_02115</name>
</gene>
<keyword evidence="2 8" id="KW-0808">Transferase</keyword>
<comment type="similarity">
    <text evidence="8">Belongs to the GGGP/HepGP synthase family. Group II subfamily.</text>
</comment>
<keyword evidence="1 8" id="KW-0444">Lipid biosynthesis</keyword>
<dbReference type="AlphaFoldDB" id="A0A9J6ZQE2"/>
<feature type="binding site" evidence="8">
    <location>
        <position position="22"/>
    </location>
    <ligand>
        <name>Mg(2+)</name>
        <dbReference type="ChEBI" id="CHEBI:18420"/>
    </ligand>
</feature>
<evidence type="ECO:0000256" key="1">
    <source>
        <dbReference type="ARBA" id="ARBA00022516"/>
    </source>
</evidence>
<dbReference type="KEGG" id="alkq:M9189_02115"/>
<dbReference type="GO" id="GO:0000287">
    <property type="term" value="F:magnesium ion binding"/>
    <property type="evidence" value="ECO:0007669"/>
    <property type="project" value="UniProtKB-UniRule"/>
</dbReference>
<evidence type="ECO:0000256" key="7">
    <source>
        <dbReference type="ARBA" id="ARBA00023264"/>
    </source>
</evidence>
<evidence type="ECO:0000256" key="8">
    <source>
        <dbReference type="HAMAP-Rule" id="MF_00112"/>
    </source>
</evidence>
<keyword evidence="7 8" id="KW-1208">Phospholipid metabolism</keyword>
<dbReference type="NCBIfam" id="TIGR01768">
    <property type="entry name" value="GGGP-family"/>
    <property type="match status" value="1"/>
</dbReference>
<dbReference type="Pfam" id="PF01884">
    <property type="entry name" value="PcrB"/>
    <property type="match status" value="1"/>
</dbReference>
<feature type="binding site" evidence="8">
    <location>
        <begin position="170"/>
        <end position="176"/>
    </location>
    <ligand>
        <name>sn-glycerol 1-phosphate</name>
        <dbReference type="ChEBI" id="CHEBI:57685"/>
    </ligand>
</feature>
<dbReference type="SUPFAM" id="SSF51395">
    <property type="entry name" value="FMN-linked oxidoreductases"/>
    <property type="match status" value="1"/>
</dbReference>
<keyword evidence="4 8" id="KW-0460">Magnesium</keyword>
<evidence type="ECO:0000313" key="9">
    <source>
        <dbReference type="EMBL" id="URW80156.1"/>
    </source>
</evidence>
<reference evidence="9" key="1">
    <citation type="submission" date="2022-05" db="EMBL/GenBank/DDBJ databases">
        <authorList>
            <person name="Sun X."/>
        </authorList>
    </citation>
    <scope>NUCLEOTIDE SEQUENCE</scope>
    <source>
        <strain evidence="9">Ai-910</strain>
    </source>
</reference>
<evidence type="ECO:0000313" key="10">
    <source>
        <dbReference type="Proteomes" id="UP001056426"/>
    </source>
</evidence>
<dbReference type="NCBIfam" id="NF003198">
    <property type="entry name" value="PRK04169.1-2"/>
    <property type="match status" value="1"/>
</dbReference>
<keyword evidence="10" id="KW-1185">Reference proteome</keyword>
<comment type="function">
    <text evidence="8">Prenyltransferase that catalyzes the transfer of the geranylgeranyl moiety of geranylgeranyl diphosphate (GGPP) to the C3 hydroxyl of sn-glycerol-1-phosphate (G1P).</text>
</comment>
<feature type="binding site" evidence="8">
    <location>
        <begin position="201"/>
        <end position="202"/>
    </location>
    <ligand>
        <name>sn-glycerol 1-phosphate</name>
        <dbReference type="ChEBI" id="CHEBI:57685"/>
    </ligand>
</feature>
<sequence>MIYSYIKESVAQKKKLLALLIDPDKCPPEKMEQITEILRQHRPHLLLVGGSLISTPIAPLVDYLKSRLDQPVILYPGNPSHLTPNVDGVLFLSMISGRNPELLIGHHIVAAPFIKQNNIEPIATGYMLIDGGSPTSVEYISQTSPIPAGKPGIAVATAIAGEMLGLKLIYMDAGSGAKNCISAETINMVKQSLNIPLMIGGGISDAGKLRAAFEAGADIAVVGNIFEKDPSLIASFVETTESFKP</sequence>
<keyword evidence="3 8" id="KW-0479">Metal-binding</keyword>
<proteinExistence type="inferred from homology"/>
<dbReference type="InterPro" id="IPR008205">
    <property type="entry name" value="GGGP_HepGP_synthase"/>
</dbReference>
<evidence type="ECO:0000256" key="5">
    <source>
        <dbReference type="ARBA" id="ARBA00023098"/>
    </source>
</evidence>
<evidence type="ECO:0000256" key="4">
    <source>
        <dbReference type="ARBA" id="ARBA00022842"/>
    </source>
</evidence>
<feature type="binding site" evidence="8">
    <location>
        <position position="51"/>
    </location>
    <ligand>
        <name>Mg(2+)</name>
        <dbReference type="ChEBI" id="CHEBI:18420"/>
    </ligand>
</feature>
<evidence type="ECO:0000256" key="2">
    <source>
        <dbReference type="ARBA" id="ARBA00022679"/>
    </source>
</evidence>
<dbReference type="InterPro" id="IPR038597">
    <property type="entry name" value="GGGP/HepGP_synthase_sf"/>
</dbReference>
<comment type="caution">
    <text evidence="8">Lacks conserved residue(s) required for the propagation of feature annotation.</text>
</comment>
<dbReference type="Gene3D" id="3.20.20.390">
    <property type="entry name" value="FMN-linked oxidoreductases"/>
    <property type="match status" value="1"/>
</dbReference>
<name>A0A9J6ZQE2_9BACT</name>
<dbReference type="EC" id="2.5.1.41" evidence="8"/>
<organism evidence="9 10">
    <name type="scientific">Xiashengella succiniciproducens</name>
    <dbReference type="NCBI Taxonomy" id="2949635"/>
    <lineage>
        <taxon>Bacteria</taxon>
        <taxon>Pseudomonadati</taxon>
        <taxon>Bacteroidota</taxon>
        <taxon>Bacteroidia</taxon>
        <taxon>Marinilabiliales</taxon>
        <taxon>Marinilabiliaceae</taxon>
        <taxon>Xiashengella</taxon>
    </lineage>
</organism>
<comment type="cofactor">
    <cofactor evidence="8">
        <name>Mg(2+)</name>
        <dbReference type="ChEBI" id="CHEBI:18420"/>
    </cofactor>
</comment>
<dbReference type="Proteomes" id="UP001056426">
    <property type="component" value="Chromosome"/>
</dbReference>
<comment type="catalytic activity">
    <reaction evidence="8">
        <text>sn-glycerol 1-phosphate + (2E,6E,10E)-geranylgeranyl diphosphate = sn-3-O-(geranylgeranyl)glycerol 1-phosphate + diphosphate</text>
        <dbReference type="Rhea" id="RHEA:23404"/>
        <dbReference type="ChEBI" id="CHEBI:33019"/>
        <dbReference type="ChEBI" id="CHEBI:57677"/>
        <dbReference type="ChEBI" id="CHEBI:57685"/>
        <dbReference type="ChEBI" id="CHEBI:58756"/>
        <dbReference type="EC" id="2.5.1.41"/>
    </reaction>
</comment>